<feature type="chain" id="PRO_5035603913" description="Phospholipase A2-like central domain-containing protein" evidence="7">
    <location>
        <begin position="18"/>
        <end position="301"/>
    </location>
</feature>
<keyword evidence="2" id="KW-0964">Secreted</keyword>
<dbReference type="SUPFAM" id="SSF48619">
    <property type="entry name" value="Phospholipase A2, PLA2"/>
    <property type="match status" value="1"/>
</dbReference>
<dbReference type="AlphaFoldDB" id="A0A815B7D4"/>
<reference evidence="10" key="1">
    <citation type="submission" date="2021-02" db="EMBL/GenBank/DDBJ databases">
        <authorList>
            <person name="Nowell W R."/>
        </authorList>
    </citation>
    <scope>NUCLEOTIDE SEQUENCE</scope>
</reference>
<evidence type="ECO:0000313" key="11">
    <source>
        <dbReference type="EMBL" id="CAF4012851.1"/>
    </source>
</evidence>
<dbReference type="PANTHER" id="PTHR11716:SF51">
    <property type="entry name" value="PHOSPHOLIPASE A2"/>
    <property type="match status" value="1"/>
</dbReference>
<keyword evidence="3 5" id="KW-1015">Disulfide bond</keyword>
<dbReference type="EMBL" id="CAJOBH010005087">
    <property type="protein sequence ID" value="CAF4012851.1"/>
    <property type="molecule type" value="Genomic_DNA"/>
</dbReference>
<keyword evidence="7" id="KW-0732">Signal</keyword>
<keyword evidence="4" id="KW-0479">Metal-binding</keyword>
<feature type="disulfide bond" evidence="5">
    <location>
        <begin position="98"/>
        <end position="110"/>
    </location>
</feature>
<comment type="caution">
    <text evidence="10">The sequence shown here is derived from an EMBL/GenBank/DDBJ whole genome shotgun (WGS) entry which is preliminary data.</text>
</comment>
<evidence type="ECO:0000256" key="2">
    <source>
        <dbReference type="ARBA" id="ARBA00022525"/>
    </source>
</evidence>
<evidence type="ECO:0000313" key="9">
    <source>
        <dbReference type="EMBL" id="CAF0965917.1"/>
    </source>
</evidence>
<evidence type="ECO:0000256" key="3">
    <source>
        <dbReference type="ARBA" id="ARBA00023157"/>
    </source>
</evidence>
<feature type="domain" description="Phospholipase A2-like central" evidence="8">
    <location>
        <begin position="27"/>
        <end position="140"/>
    </location>
</feature>
<evidence type="ECO:0000256" key="5">
    <source>
        <dbReference type="PIRSR" id="PIRSR601211-3"/>
    </source>
</evidence>
<keyword evidence="4" id="KW-0106">Calcium</keyword>
<dbReference type="Gene3D" id="2.120.10.30">
    <property type="entry name" value="TolB, C-terminal domain"/>
    <property type="match status" value="1"/>
</dbReference>
<dbReference type="GO" id="GO:0005576">
    <property type="term" value="C:extracellular region"/>
    <property type="evidence" value="ECO:0007669"/>
    <property type="project" value="UniProtKB-SubCell"/>
</dbReference>
<dbReference type="OrthoDB" id="5841574at2759"/>
<feature type="disulfide bond" evidence="5">
    <location>
        <begin position="71"/>
        <end position="112"/>
    </location>
</feature>
<dbReference type="EMBL" id="CAJNOW010000190">
    <property type="protein sequence ID" value="CAF1266620.1"/>
    <property type="molecule type" value="Genomic_DNA"/>
</dbReference>
<dbReference type="Proteomes" id="UP000681967">
    <property type="component" value="Unassembled WGS sequence"/>
</dbReference>
<dbReference type="GO" id="GO:0047498">
    <property type="term" value="F:calcium-dependent phospholipase A2 activity"/>
    <property type="evidence" value="ECO:0007669"/>
    <property type="project" value="TreeGrafter"/>
</dbReference>
<dbReference type="GO" id="GO:0005509">
    <property type="term" value="F:calcium ion binding"/>
    <property type="evidence" value="ECO:0007669"/>
    <property type="project" value="InterPro"/>
</dbReference>
<dbReference type="GO" id="GO:0006644">
    <property type="term" value="P:phospholipid metabolic process"/>
    <property type="evidence" value="ECO:0007669"/>
    <property type="project" value="InterPro"/>
</dbReference>
<dbReference type="Proteomes" id="UP000663834">
    <property type="component" value="Unassembled WGS sequence"/>
</dbReference>
<dbReference type="PANTHER" id="PTHR11716">
    <property type="entry name" value="PHOSPHOLIPASE A2 FAMILY MEMBER"/>
    <property type="match status" value="1"/>
</dbReference>
<dbReference type="SMART" id="SM00085">
    <property type="entry name" value="PA2c"/>
    <property type="match status" value="1"/>
</dbReference>
<feature type="disulfide bond" evidence="5">
    <location>
        <begin position="81"/>
        <end position="105"/>
    </location>
</feature>
<proteinExistence type="inferred from homology"/>
<feature type="binding site" evidence="4">
    <location>
        <position position="51"/>
    </location>
    <ligand>
        <name>Ca(2+)</name>
        <dbReference type="ChEBI" id="CHEBI:29108"/>
    </ligand>
</feature>
<evidence type="ECO:0000313" key="10">
    <source>
        <dbReference type="EMBL" id="CAF1266620.1"/>
    </source>
</evidence>
<dbReference type="GO" id="GO:0016042">
    <property type="term" value="P:lipid catabolic process"/>
    <property type="evidence" value="ECO:0007669"/>
    <property type="project" value="InterPro"/>
</dbReference>
<dbReference type="InterPro" id="IPR001211">
    <property type="entry name" value="PLA2"/>
</dbReference>
<dbReference type="InterPro" id="IPR016090">
    <property type="entry name" value="PLA2-like_dom"/>
</dbReference>
<evidence type="ECO:0000256" key="7">
    <source>
        <dbReference type="SAM" id="SignalP"/>
    </source>
</evidence>
<comment type="cofactor">
    <cofactor evidence="4">
        <name>Ca(2+)</name>
        <dbReference type="ChEBI" id="CHEBI:29108"/>
    </cofactor>
    <text evidence="4">Binds 1 Ca(2+) ion per subunit.</text>
</comment>
<dbReference type="GO" id="GO:0050482">
    <property type="term" value="P:arachidonate secretion"/>
    <property type="evidence" value="ECO:0007669"/>
    <property type="project" value="InterPro"/>
</dbReference>
<comment type="similarity">
    <text evidence="6">Belongs to the phospholipase A2 family.</text>
</comment>
<evidence type="ECO:0000259" key="8">
    <source>
        <dbReference type="SMART" id="SM00085"/>
    </source>
</evidence>
<feature type="disulfide bond" evidence="5">
    <location>
        <begin position="64"/>
        <end position="119"/>
    </location>
</feature>
<evidence type="ECO:0000256" key="4">
    <source>
        <dbReference type="PIRSR" id="PIRSR601211-2"/>
    </source>
</evidence>
<dbReference type="InterPro" id="IPR036444">
    <property type="entry name" value="PLipase_A2_dom_sf"/>
</dbReference>
<gene>
    <name evidence="11" type="ORF">BYL167_LOCUS14328</name>
    <name evidence="9" type="ORF">CJN711_LOCUS634</name>
    <name evidence="10" type="ORF">KQP761_LOCUS3082</name>
</gene>
<evidence type="ECO:0000313" key="12">
    <source>
        <dbReference type="Proteomes" id="UP000663834"/>
    </source>
</evidence>
<dbReference type="InterPro" id="IPR011042">
    <property type="entry name" value="6-blade_b-propeller_TolB-like"/>
</dbReference>
<accession>A0A815B7D4</accession>
<dbReference type="EMBL" id="CAJNOV010000045">
    <property type="protein sequence ID" value="CAF0965917.1"/>
    <property type="molecule type" value="Genomic_DNA"/>
</dbReference>
<evidence type="ECO:0000256" key="6">
    <source>
        <dbReference type="RuleBase" id="RU003654"/>
    </source>
</evidence>
<organism evidence="10 12">
    <name type="scientific">Rotaria magnacalcarata</name>
    <dbReference type="NCBI Taxonomy" id="392030"/>
    <lineage>
        <taxon>Eukaryota</taxon>
        <taxon>Metazoa</taxon>
        <taxon>Spiralia</taxon>
        <taxon>Gnathifera</taxon>
        <taxon>Rotifera</taxon>
        <taxon>Eurotatoria</taxon>
        <taxon>Bdelloidea</taxon>
        <taxon>Philodinida</taxon>
        <taxon>Philodinidae</taxon>
        <taxon>Rotaria</taxon>
    </lineage>
</organism>
<name>A0A815B7D4_9BILA</name>
<comment type="subcellular location">
    <subcellularLocation>
        <location evidence="1">Secreted</location>
    </subcellularLocation>
</comment>
<dbReference type="Proteomes" id="UP000663855">
    <property type="component" value="Unassembled WGS sequence"/>
</dbReference>
<evidence type="ECO:0000256" key="1">
    <source>
        <dbReference type="ARBA" id="ARBA00004613"/>
    </source>
</evidence>
<feature type="signal peptide" evidence="7">
    <location>
        <begin position="1"/>
        <end position="17"/>
    </location>
</feature>
<dbReference type="Pfam" id="PF00068">
    <property type="entry name" value="Phospholip_A2_1"/>
    <property type="match status" value="1"/>
</dbReference>
<feature type="disulfide bond" evidence="5">
    <location>
        <begin position="48"/>
        <end position="65"/>
    </location>
</feature>
<protein>
    <recommendedName>
        <fullName evidence="8">Phospholipase A2-like central domain-containing protein</fullName>
    </recommendedName>
</protein>
<dbReference type="GO" id="GO:0005543">
    <property type="term" value="F:phospholipid binding"/>
    <property type="evidence" value="ECO:0007669"/>
    <property type="project" value="TreeGrafter"/>
</dbReference>
<sequence>MLCFYILTIITFTAVDALSFAGQRSYGSMIFHMTGRAPTDYENYGCWCRTGSKPERYVDDVDLCCKFRFHCYDVALQSSKCNGIAAEYSIQLDRSIKCIDYNETCAYELCICDKQAVECFKNNLDKINDTFFNLPKKECRFEPENTTTTGILCQKAKWNSSGITVATGEGIFSIFVDDNNNIYTAQADFYNQRVLKNSSDGKTVYQVVDFEEVQSATNWREQFRYPTALFVDNMENLYAISSLGNRMQSVMNGKPPNGFENIVTYYGYTVEKLTRGSTKQVRVAELKNALRIVRYRRSISR</sequence>
<dbReference type="Gene3D" id="1.20.90.10">
    <property type="entry name" value="Phospholipase A2 domain"/>
    <property type="match status" value="1"/>
</dbReference>